<dbReference type="PRINTS" id="PR01069">
    <property type="entry name" value="ACCCTRFRASEA"/>
</dbReference>
<dbReference type="RefSeq" id="WP_122481647.1">
    <property type="nucleotide sequence ID" value="NZ_PUXG01000030.1"/>
</dbReference>
<evidence type="ECO:0000259" key="11">
    <source>
        <dbReference type="PROSITE" id="PS50989"/>
    </source>
</evidence>
<reference evidence="12" key="2">
    <citation type="submission" date="2019-04" db="EMBL/GenBank/DDBJ databases">
        <authorList>
            <person name="Bisanz J.E."/>
            <person name="Chagwedera N.D."/>
            <person name="Chawla A."/>
            <person name="Turnbaugh P.J."/>
        </authorList>
    </citation>
    <scope>NUCLEOTIDE SEQUENCE</scope>
    <source>
        <strain evidence="12">I8-5</strain>
    </source>
</reference>
<evidence type="ECO:0000313" key="13">
    <source>
        <dbReference type="Proteomes" id="UP000297521"/>
    </source>
</evidence>
<comment type="catalytic activity">
    <reaction evidence="10">
        <text>N(6)-carboxybiotinyl-L-lysyl-[protein] + acetyl-CoA = N(6)-biotinyl-L-lysyl-[protein] + malonyl-CoA</text>
        <dbReference type="Rhea" id="RHEA:54728"/>
        <dbReference type="Rhea" id="RHEA-COMP:10505"/>
        <dbReference type="Rhea" id="RHEA-COMP:10506"/>
        <dbReference type="ChEBI" id="CHEBI:57288"/>
        <dbReference type="ChEBI" id="CHEBI:57384"/>
        <dbReference type="ChEBI" id="CHEBI:83144"/>
        <dbReference type="ChEBI" id="CHEBI:83145"/>
        <dbReference type="EC" id="2.1.3.15"/>
    </reaction>
</comment>
<sequence>MAIKSAMEIVKEARSDNKITAKEIINNVFSGFIEFHGDRDGNDDPAIIGGIAIFHSEPLTVIATNRGKTIKEHLETHFGCPTPSGYKKALRLARQAAKFNRPLICLINTPGAYPGKSAEENGQGAAIAQDLLQIGKLPIPIITVIYGEGGSGGALALACGDQVWMLENSTYSILSPEGFASILWKDKTRISEAAELMQMTPQSLLNNNVIEGIIKEEKDHEATCQYISSVLVKELSKLKSLSKEELMSKRKDRFRQF</sequence>
<dbReference type="AlphaFoldDB" id="A0AAX2SS34"/>
<dbReference type="PANTHER" id="PTHR42853">
    <property type="entry name" value="ACETYL-COENZYME A CARBOXYLASE CARBOXYL TRANSFERASE SUBUNIT ALPHA"/>
    <property type="match status" value="1"/>
</dbReference>
<organism evidence="12 13">
    <name type="scientific">Limosilactobacillus reuteri</name>
    <name type="common">Lactobacillus reuteri</name>
    <dbReference type="NCBI Taxonomy" id="1598"/>
    <lineage>
        <taxon>Bacteria</taxon>
        <taxon>Bacillati</taxon>
        <taxon>Bacillota</taxon>
        <taxon>Bacilli</taxon>
        <taxon>Lactobacillales</taxon>
        <taxon>Lactobacillaceae</taxon>
        <taxon>Limosilactobacillus</taxon>
    </lineage>
</organism>
<keyword evidence="8" id="KW-0443">Lipid metabolism</keyword>
<evidence type="ECO:0000256" key="3">
    <source>
        <dbReference type="ARBA" id="ARBA00022516"/>
    </source>
</evidence>
<proteinExistence type="predicted"/>
<evidence type="ECO:0000256" key="10">
    <source>
        <dbReference type="ARBA" id="ARBA00049152"/>
    </source>
</evidence>
<evidence type="ECO:0000256" key="2">
    <source>
        <dbReference type="ARBA" id="ARBA00011883"/>
    </source>
</evidence>
<dbReference type="GeneID" id="77191703"/>
<dbReference type="InterPro" id="IPR011763">
    <property type="entry name" value="COA_CT_C"/>
</dbReference>
<evidence type="ECO:0000313" key="12">
    <source>
        <dbReference type="EMBL" id="TGB10636.1"/>
    </source>
</evidence>
<evidence type="ECO:0000256" key="1">
    <source>
        <dbReference type="ARBA" id="ARBA00004956"/>
    </source>
</evidence>
<evidence type="ECO:0000256" key="6">
    <source>
        <dbReference type="ARBA" id="ARBA00022832"/>
    </source>
</evidence>
<dbReference type="GO" id="GO:0009317">
    <property type="term" value="C:acetyl-CoA carboxylase complex"/>
    <property type="evidence" value="ECO:0007669"/>
    <property type="project" value="InterPro"/>
</dbReference>
<comment type="caution">
    <text evidence="12">The sequence shown here is derived from an EMBL/GenBank/DDBJ whole genome shotgun (WGS) entry which is preliminary data.</text>
</comment>
<gene>
    <name evidence="12" type="ORF">E5F87_07285</name>
</gene>
<dbReference type="InterPro" id="IPR001095">
    <property type="entry name" value="Acetyl_CoA_COase_a_su"/>
</dbReference>
<dbReference type="NCBIfam" id="NF041504">
    <property type="entry name" value="AccA_sub"/>
    <property type="match status" value="1"/>
</dbReference>
<dbReference type="EMBL" id="SRKR01000012">
    <property type="protein sequence ID" value="TGB10636.1"/>
    <property type="molecule type" value="Genomic_DNA"/>
</dbReference>
<keyword evidence="6" id="KW-0276">Fatty acid metabolism</keyword>
<dbReference type="GO" id="GO:0003989">
    <property type="term" value="F:acetyl-CoA carboxylase activity"/>
    <property type="evidence" value="ECO:0007669"/>
    <property type="project" value="InterPro"/>
</dbReference>
<dbReference type="Pfam" id="PF03255">
    <property type="entry name" value="ACCA"/>
    <property type="match status" value="1"/>
</dbReference>
<name>A0AAX2SS34_LIMRT</name>
<dbReference type="PROSITE" id="PS50989">
    <property type="entry name" value="COA_CT_CTER"/>
    <property type="match status" value="1"/>
</dbReference>
<reference evidence="12" key="1">
    <citation type="journal article" date="2019" name="Cell Metab.">
        <title>Nutrient sensing in CD11c cells alters the gut microbiome to regulate food intake and body mass.</title>
        <authorList>
            <person name="Chagwedera N.D."/>
            <person name="Ang Q.Y."/>
            <person name="Bisanz J.E."/>
            <person name="Leong Y.A."/>
            <person name="Ganeshan K."/>
            <person name="Cai J."/>
            <person name="Patterson A.D."/>
            <person name="Turnbaugh P.J."/>
            <person name="Chawla A."/>
        </authorList>
    </citation>
    <scope>NUCLEOTIDE SEQUENCE</scope>
    <source>
        <strain evidence="12">I8-5</strain>
    </source>
</reference>
<dbReference type="Proteomes" id="UP000297521">
    <property type="component" value="Unassembled WGS sequence"/>
</dbReference>
<keyword evidence="5" id="KW-0547">Nucleotide-binding</keyword>
<dbReference type="Gene3D" id="3.90.226.10">
    <property type="entry name" value="2-enoyl-CoA Hydratase, Chain A, domain 1"/>
    <property type="match status" value="1"/>
</dbReference>
<evidence type="ECO:0000256" key="4">
    <source>
        <dbReference type="ARBA" id="ARBA00022679"/>
    </source>
</evidence>
<accession>A0AAX2SS34</accession>
<evidence type="ECO:0000256" key="9">
    <source>
        <dbReference type="ARBA" id="ARBA00023160"/>
    </source>
</evidence>
<dbReference type="GO" id="GO:0005524">
    <property type="term" value="F:ATP binding"/>
    <property type="evidence" value="ECO:0007669"/>
    <property type="project" value="UniProtKB-KW"/>
</dbReference>
<comment type="pathway">
    <text evidence="1">Lipid metabolism; malonyl-CoA biosynthesis; malonyl-CoA from acetyl-CoA: step 1/1.</text>
</comment>
<evidence type="ECO:0000256" key="8">
    <source>
        <dbReference type="ARBA" id="ARBA00023098"/>
    </source>
</evidence>
<dbReference type="GO" id="GO:0006633">
    <property type="term" value="P:fatty acid biosynthetic process"/>
    <property type="evidence" value="ECO:0007669"/>
    <property type="project" value="UniProtKB-KW"/>
</dbReference>
<keyword evidence="9" id="KW-0275">Fatty acid biosynthesis</keyword>
<dbReference type="EC" id="2.1.3.15" evidence="2"/>
<dbReference type="InterPro" id="IPR029045">
    <property type="entry name" value="ClpP/crotonase-like_dom_sf"/>
</dbReference>
<keyword evidence="4 12" id="KW-0808">Transferase</keyword>
<feature type="domain" description="CoA carboxyltransferase C-terminal" evidence="11">
    <location>
        <begin position="1"/>
        <end position="237"/>
    </location>
</feature>
<keyword evidence="7" id="KW-0067">ATP-binding</keyword>
<dbReference type="GO" id="GO:0016743">
    <property type="term" value="F:carboxyl- or carbamoyltransferase activity"/>
    <property type="evidence" value="ECO:0007669"/>
    <property type="project" value="InterPro"/>
</dbReference>
<dbReference type="SUPFAM" id="SSF52096">
    <property type="entry name" value="ClpP/crotonase"/>
    <property type="match status" value="1"/>
</dbReference>
<evidence type="ECO:0000256" key="7">
    <source>
        <dbReference type="ARBA" id="ARBA00022840"/>
    </source>
</evidence>
<keyword evidence="3" id="KW-0444">Lipid biosynthesis</keyword>
<evidence type="ECO:0000256" key="5">
    <source>
        <dbReference type="ARBA" id="ARBA00022741"/>
    </source>
</evidence>
<dbReference type="PANTHER" id="PTHR42853:SF3">
    <property type="entry name" value="ACETYL-COENZYME A CARBOXYLASE CARBOXYL TRANSFERASE SUBUNIT ALPHA, CHLOROPLASTIC"/>
    <property type="match status" value="1"/>
</dbReference>
<protein>
    <recommendedName>
        <fullName evidence="2">acetyl-CoA carboxytransferase</fullName>
        <ecNumber evidence="2">2.1.3.15</ecNumber>
    </recommendedName>
</protein>